<gene>
    <name evidence="2" type="ORF">SAMN06296036_110198</name>
</gene>
<dbReference type="AlphaFoldDB" id="A0A1Y6C0B5"/>
<dbReference type="RefSeq" id="WP_327355242.1">
    <property type="nucleotide sequence ID" value="NZ_FWZT01000010.1"/>
</dbReference>
<dbReference type="EMBL" id="FWZT01000010">
    <property type="protein sequence ID" value="SMF35063.1"/>
    <property type="molecule type" value="Genomic_DNA"/>
</dbReference>
<dbReference type="InterPro" id="IPR046454">
    <property type="entry name" value="GpA_endonuclease"/>
</dbReference>
<keyword evidence="3" id="KW-1185">Reference proteome</keyword>
<organism evidence="2 3">
    <name type="scientific">Pseudobacteriovorax antillogorgiicola</name>
    <dbReference type="NCBI Taxonomy" id="1513793"/>
    <lineage>
        <taxon>Bacteria</taxon>
        <taxon>Pseudomonadati</taxon>
        <taxon>Bdellovibrionota</taxon>
        <taxon>Oligoflexia</taxon>
        <taxon>Oligoflexales</taxon>
        <taxon>Pseudobacteriovoracaceae</taxon>
        <taxon>Pseudobacteriovorax</taxon>
    </lineage>
</organism>
<accession>A0A1Y6C0B5</accession>
<feature type="domain" description="Terminase large subunit GpA endonuclease" evidence="1">
    <location>
        <begin position="18"/>
        <end position="310"/>
    </location>
</feature>
<protein>
    <submittedName>
        <fullName evidence="2">Phage terminase large subunit (GpA)</fullName>
    </submittedName>
</protein>
<evidence type="ECO:0000259" key="1">
    <source>
        <dbReference type="Pfam" id="PF20454"/>
    </source>
</evidence>
<dbReference type="GO" id="GO:0004519">
    <property type="term" value="F:endonuclease activity"/>
    <property type="evidence" value="ECO:0007669"/>
    <property type="project" value="InterPro"/>
</dbReference>
<sequence length="335" mass="38750">MKMLGLGKWIATSTSDGIAGFHLNELYSPWKTIVEVVVDYLEAKDDIELYKVFVNTSLGLPFEHKGGEQPEWKLLYERREERAEGQVPPEVLLLTCGVDVQKNRLEVSIIGWNRKRSWLIEHKRLIGDTSNEEVWDDLSELLDEEYDHPNGEKIPIRILGIDSGYQTAKVYEWVRKKSKRRVFALKGRDQLDTPVSAPSVIDVNFRGKKTRAGIKLWKVGVSGLKSELYGRLNLEKPTEKQLEVKGYPKSWIAFPQTDEEYFKQLTAETCIIEKLSSGHAKYRWKKTYAENHTLDCYIYAMAAYYVIGANKWKPEKWEELENYYAEASSDKILTS</sequence>
<evidence type="ECO:0000313" key="2">
    <source>
        <dbReference type="EMBL" id="SMF35063.1"/>
    </source>
</evidence>
<dbReference type="Pfam" id="PF20454">
    <property type="entry name" value="GpA_nuclease"/>
    <property type="match status" value="1"/>
</dbReference>
<dbReference type="STRING" id="1513793.SAMN06296036_110198"/>
<evidence type="ECO:0000313" key="3">
    <source>
        <dbReference type="Proteomes" id="UP000192907"/>
    </source>
</evidence>
<name>A0A1Y6C0B5_9BACT</name>
<reference evidence="3" key="1">
    <citation type="submission" date="2017-04" db="EMBL/GenBank/DDBJ databases">
        <authorList>
            <person name="Varghese N."/>
            <person name="Submissions S."/>
        </authorList>
    </citation>
    <scope>NUCLEOTIDE SEQUENCE [LARGE SCALE GENOMIC DNA]</scope>
    <source>
        <strain evidence="3">RKEM611</strain>
    </source>
</reference>
<proteinExistence type="predicted"/>
<dbReference type="Proteomes" id="UP000192907">
    <property type="component" value="Unassembled WGS sequence"/>
</dbReference>